<reference evidence="1 2" key="1">
    <citation type="submission" date="2018-11" db="EMBL/GenBank/DDBJ databases">
        <title>Flavobacterium sp. nov., YIM 102600 draft genome.</title>
        <authorList>
            <person name="Li G."/>
            <person name="Jiang Y."/>
        </authorList>
    </citation>
    <scope>NUCLEOTIDE SEQUENCE [LARGE SCALE GENOMIC DNA]</scope>
    <source>
        <strain evidence="1 2">YIM 102600</strain>
    </source>
</reference>
<evidence type="ECO:0000313" key="2">
    <source>
        <dbReference type="Proteomes" id="UP000271937"/>
    </source>
</evidence>
<dbReference type="EMBL" id="RQVR01000014">
    <property type="protein sequence ID" value="RRJ89738.1"/>
    <property type="molecule type" value="Genomic_DNA"/>
</dbReference>
<gene>
    <name evidence="1" type="ORF">EG849_12055</name>
</gene>
<evidence type="ECO:0000313" key="1">
    <source>
        <dbReference type="EMBL" id="RRJ89738.1"/>
    </source>
</evidence>
<dbReference type="RefSeq" id="WP_125013338.1">
    <property type="nucleotide sequence ID" value="NZ_RQVR01000014.1"/>
</dbReference>
<proteinExistence type="predicted"/>
<dbReference type="Gene3D" id="1.10.10.10">
    <property type="entry name" value="Winged helix-like DNA-binding domain superfamily/Winged helix DNA-binding domain"/>
    <property type="match status" value="1"/>
</dbReference>
<comment type="caution">
    <text evidence="1">The sequence shown here is derived from an EMBL/GenBank/DDBJ whole genome shotgun (WGS) entry which is preliminary data.</text>
</comment>
<evidence type="ECO:0008006" key="3">
    <source>
        <dbReference type="Google" id="ProtNLM"/>
    </source>
</evidence>
<dbReference type="Proteomes" id="UP000271937">
    <property type="component" value="Unassembled WGS sequence"/>
</dbReference>
<dbReference type="AlphaFoldDB" id="A0A3P3W5M1"/>
<sequence>MSNMQEEKEELIEMFGIHFETHHRLSPLSARILSLLIVENCKSGLTFDDLVFKLGASKSSVSTNLTLLLKMGKLEYHTLAGDRKKYYKPSSFGDRMRTYLQIVLDEKKMVKRMLDYRKKTTENPIQCSNLEMLKVYQDHVIEFESFLSKTIKKLDKIEK</sequence>
<dbReference type="InterPro" id="IPR036388">
    <property type="entry name" value="WH-like_DNA-bd_sf"/>
</dbReference>
<name>A0A3P3W5M1_9FLAO</name>
<organism evidence="1 2">
    <name type="scientific">Flavobacterium macacae</name>
    <dbReference type="NCBI Taxonomy" id="2488993"/>
    <lineage>
        <taxon>Bacteria</taxon>
        <taxon>Pseudomonadati</taxon>
        <taxon>Bacteroidota</taxon>
        <taxon>Flavobacteriia</taxon>
        <taxon>Flavobacteriales</taxon>
        <taxon>Flavobacteriaceae</taxon>
        <taxon>Flavobacterium</taxon>
    </lineage>
</organism>
<keyword evidence="2" id="KW-1185">Reference proteome</keyword>
<dbReference type="OrthoDB" id="1807857at2"/>
<dbReference type="SUPFAM" id="SSF46785">
    <property type="entry name" value="Winged helix' DNA-binding domain"/>
    <property type="match status" value="1"/>
</dbReference>
<dbReference type="InterPro" id="IPR036390">
    <property type="entry name" value="WH_DNA-bd_sf"/>
</dbReference>
<protein>
    <recommendedName>
        <fullName evidence="3">MarR family transcriptional regulator</fullName>
    </recommendedName>
</protein>
<accession>A0A3P3W5M1</accession>